<keyword evidence="3" id="KW-0378">Hydrolase</keyword>
<accession>A0A3G2S483</accession>
<dbReference type="OrthoDB" id="405996at2759"/>
<feature type="compositionally biased region" description="Polar residues" evidence="1">
    <location>
        <begin position="549"/>
        <end position="559"/>
    </location>
</feature>
<sequence length="712" mass="79065">METSQHPASSSQQNSAYHRYVDTIESSGRETIKIRIMTWNMHGNVPMGDLEVLFGRVDPCMAPAQAPQNPHRIPQLPMSDTHPYHIVVVSCQECPWGEGGQLMHKIHTAGEIGHAYRYTRARRDMTPADIQAAMSDHSWKDTSAPNSRADVSTDSRPSLSLTIPSADDSIISNAAEHAIITNHEGCEMIVTSRAWSKVCHDWLCRGLRRTCAELLAGSDPDSGVSAHSSPSTCSGARIPSISSVSSLSPQCMRHPPEQLGVYNLLIKERLMGCYTAVYVWRGCADFVRGASAQAVSSGLLAGRLGNKGGVGISVMLGTTRLLFINAHLAAHANRIDARIANIEKIKAELNVDTFLPPDHPQLDKRDITKNFDHCFWCGDLNFRVDISRKHADSLLQQHSYDDALEFDQLRKVLRDGHAFDGFREAPIDFPPTYKYDLQRAEKQRLRHHPSMLLREGAASVQANELPKKASSSTLSSAVEKRRPMWRRFLRRFRHSEQVIEQEAMQRQDNNLATVTRKSSSSTLSGVSTSSSAMEQQEDDRQSRGGASSDAAQNSLSNKLQAAVHLHRSDSTSSNVTYDSSTKQRVPSWCDRVLWRSNDFSHTDIASMSTDTSHKKITRFLSWKHKHKSSKDSDAEASAMHTFLLQAPLDWIHSMVESKNASLLEPFLDEDMLVPSKGQVKVIDYGTIDDEGVQALGARSDHRPVLFSAAIGI</sequence>
<dbReference type="GO" id="GO:0046856">
    <property type="term" value="P:phosphatidylinositol dephosphorylation"/>
    <property type="evidence" value="ECO:0007669"/>
    <property type="project" value="InterPro"/>
</dbReference>
<organism evidence="3 4">
    <name type="scientific">Malassezia restricta (strain ATCC 96810 / NBRC 103918 / CBS 7877)</name>
    <name type="common">Seborrheic dermatitis infection agent</name>
    <dbReference type="NCBI Taxonomy" id="425264"/>
    <lineage>
        <taxon>Eukaryota</taxon>
        <taxon>Fungi</taxon>
        <taxon>Dikarya</taxon>
        <taxon>Basidiomycota</taxon>
        <taxon>Ustilaginomycotina</taxon>
        <taxon>Malasseziomycetes</taxon>
        <taxon>Malasseziales</taxon>
        <taxon>Malasseziaceae</taxon>
        <taxon>Malassezia</taxon>
    </lineage>
</organism>
<dbReference type="Pfam" id="PF22669">
    <property type="entry name" value="Exo_endo_phos2"/>
    <property type="match status" value="2"/>
</dbReference>
<reference evidence="3 4" key="1">
    <citation type="submission" date="2018-10" db="EMBL/GenBank/DDBJ databases">
        <title>Complete genome sequence of Malassezia restricta CBS 7877.</title>
        <authorList>
            <person name="Morand S.C."/>
            <person name="Bertignac M."/>
            <person name="Iltis A."/>
            <person name="Kolder I."/>
            <person name="Pirovano W."/>
            <person name="Jourdain R."/>
            <person name="Clavaud C."/>
        </authorList>
    </citation>
    <scope>NUCLEOTIDE SEQUENCE [LARGE SCALE GENOMIC DNA]</scope>
    <source>
        <strain evidence="3 4">CBS 7877</strain>
    </source>
</reference>
<dbReference type="Gene3D" id="3.60.10.10">
    <property type="entry name" value="Endonuclease/exonuclease/phosphatase"/>
    <property type="match status" value="1"/>
</dbReference>
<proteinExistence type="predicted"/>
<evidence type="ECO:0000259" key="2">
    <source>
        <dbReference type="SMART" id="SM00128"/>
    </source>
</evidence>
<dbReference type="InterPro" id="IPR000300">
    <property type="entry name" value="IPPc"/>
</dbReference>
<dbReference type="AlphaFoldDB" id="A0A3G2S483"/>
<dbReference type="SUPFAM" id="SSF56219">
    <property type="entry name" value="DNase I-like"/>
    <property type="match status" value="1"/>
</dbReference>
<feature type="region of interest" description="Disordered" evidence="1">
    <location>
        <begin position="509"/>
        <end position="580"/>
    </location>
</feature>
<dbReference type="SMART" id="SM00128">
    <property type="entry name" value="IPPc"/>
    <property type="match status" value="1"/>
</dbReference>
<gene>
    <name evidence="3" type="primary">IP5P2</name>
    <name evidence="3" type="ORF">DNF11_1626</name>
</gene>
<feature type="compositionally biased region" description="Polar residues" evidence="1">
    <location>
        <begin position="141"/>
        <end position="158"/>
    </location>
</feature>
<evidence type="ECO:0000313" key="3">
    <source>
        <dbReference type="EMBL" id="AYO42576.1"/>
    </source>
</evidence>
<name>A0A3G2S483_MALR7</name>
<feature type="region of interest" description="Disordered" evidence="1">
    <location>
        <begin position="459"/>
        <end position="478"/>
    </location>
</feature>
<dbReference type="Proteomes" id="UP000269793">
    <property type="component" value="Chromosome III"/>
</dbReference>
<feature type="compositionally biased region" description="Polar residues" evidence="1">
    <location>
        <begin position="570"/>
        <end position="580"/>
    </location>
</feature>
<dbReference type="EMBL" id="CP033150">
    <property type="protein sequence ID" value="AYO42576.1"/>
    <property type="molecule type" value="Genomic_DNA"/>
</dbReference>
<dbReference type="PANTHER" id="PTHR11200:SF275">
    <property type="entry name" value="LD06095P"/>
    <property type="match status" value="1"/>
</dbReference>
<dbReference type="InterPro" id="IPR046985">
    <property type="entry name" value="IP5"/>
</dbReference>
<dbReference type="PANTHER" id="PTHR11200">
    <property type="entry name" value="INOSITOL 5-PHOSPHATASE"/>
    <property type="match status" value="1"/>
</dbReference>
<dbReference type="EC" id="3.1.3.56" evidence="3"/>
<keyword evidence="4" id="KW-1185">Reference proteome</keyword>
<dbReference type="VEuPathDB" id="FungiDB:DNF11_1626"/>
<protein>
    <submittedName>
        <fullName evidence="3">Type I inositol 1,4,5-trisphosphate 5-phosphatase 2</fullName>
        <ecNumber evidence="3">3.1.3.56</ecNumber>
    </submittedName>
</protein>
<dbReference type="GO" id="GO:0004445">
    <property type="term" value="F:inositol-polyphosphate 5-phosphatase activity"/>
    <property type="evidence" value="ECO:0007669"/>
    <property type="project" value="UniProtKB-EC"/>
</dbReference>
<feature type="compositionally biased region" description="Low complexity" evidence="1">
    <location>
        <begin position="513"/>
        <end position="531"/>
    </location>
</feature>
<feature type="domain" description="Inositol polyphosphate-related phosphatase" evidence="2">
    <location>
        <begin position="209"/>
        <end position="630"/>
    </location>
</feature>
<feature type="region of interest" description="Disordered" evidence="1">
    <location>
        <begin position="135"/>
        <end position="158"/>
    </location>
</feature>
<dbReference type="InterPro" id="IPR036691">
    <property type="entry name" value="Endo/exonu/phosph_ase_sf"/>
</dbReference>
<evidence type="ECO:0000313" key="4">
    <source>
        <dbReference type="Proteomes" id="UP000269793"/>
    </source>
</evidence>
<dbReference type="GO" id="GO:0004439">
    <property type="term" value="F:phosphatidylinositol-4,5-bisphosphate 5-phosphatase activity"/>
    <property type="evidence" value="ECO:0007669"/>
    <property type="project" value="TreeGrafter"/>
</dbReference>
<evidence type="ECO:0000256" key="1">
    <source>
        <dbReference type="SAM" id="MobiDB-lite"/>
    </source>
</evidence>
<dbReference type="STRING" id="425264.A0A3G2S483"/>